<feature type="compositionally biased region" description="Polar residues" evidence="1">
    <location>
        <begin position="120"/>
        <end position="129"/>
    </location>
</feature>
<sequence length="129" mass="13898">MNPPRQRVYLCAATAIADLGSGRDYTVGLVAEGTEADVGLRLCSRGRVKDCAAYYATDMVEGSRYLTQSRGVDRAAALWVAPKVLSAPYGGKLPTNFRCSSVTQLKSTNARDYEDDTQHHNATQHSAAA</sequence>
<proteinExistence type="predicted"/>
<dbReference type="AlphaFoldDB" id="A0A8H6NFJ5"/>
<protein>
    <submittedName>
        <fullName evidence="2">Uncharacterized protein</fullName>
    </submittedName>
</protein>
<dbReference type="EMBL" id="WIGO01000087">
    <property type="protein sequence ID" value="KAF6830988.1"/>
    <property type="molecule type" value="Genomic_DNA"/>
</dbReference>
<comment type="caution">
    <text evidence="2">The sequence shown here is derived from an EMBL/GenBank/DDBJ whole genome shotgun (WGS) entry which is preliminary data.</text>
</comment>
<evidence type="ECO:0000313" key="3">
    <source>
        <dbReference type="Proteomes" id="UP000654918"/>
    </source>
</evidence>
<name>A0A8H6NFJ5_9PEZI</name>
<dbReference type="Proteomes" id="UP000654918">
    <property type="component" value="Unassembled WGS sequence"/>
</dbReference>
<accession>A0A8H6NFJ5</accession>
<evidence type="ECO:0000256" key="1">
    <source>
        <dbReference type="SAM" id="MobiDB-lite"/>
    </source>
</evidence>
<gene>
    <name evidence="2" type="ORF">CPLU01_07041</name>
</gene>
<organism evidence="2 3">
    <name type="scientific">Colletotrichum plurivorum</name>
    <dbReference type="NCBI Taxonomy" id="2175906"/>
    <lineage>
        <taxon>Eukaryota</taxon>
        <taxon>Fungi</taxon>
        <taxon>Dikarya</taxon>
        <taxon>Ascomycota</taxon>
        <taxon>Pezizomycotina</taxon>
        <taxon>Sordariomycetes</taxon>
        <taxon>Hypocreomycetidae</taxon>
        <taxon>Glomerellales</taxon>
        <taxon>Glomerellaceae</taxon>
        <taxon>Colletotrichum</taxon>
        <taxon>Colletotrichum orchidearum species complex</taxon>
    </lineage>
</organism>
<keyword evidence="3" id="KW-1185">Reference proteome</keyword>
<reference evidence="2" key="1">
    <citation type="journal article" date="2020" name="Phytopathology">
        <title>Genome Sequence Resources of Colletotrichum truncatum, C. plurivorum, C. musicola, and C. sojae: Four Species Pathogenic to Soybean (Glycine max).</title>
        <authorList>
            <person name="Rogerio F."/>
            <person name="Boufleur T.R."/>
            <person name="Ciampi-Guillardi M."/>
            <person name="Sukno S.A."/>
            <person name="Thon M.R."/>
            <person name="Massola Junior N.S."/>
            <person name="Baroncelli R."/>
        </authorList>
    </citation>
    <scope>NUCLEOTIDE SEQUENCE</scope>
    <source>
        <strain evidence="2">LFN00145</strain>
    </source>
</reference>
<feature type="compositionally biased region" description="Basic and acidic residues" evidence="1">
    <location>
        <begin position="110"/>
        <end position="119"/>
    </location>
</feature>
<evidence type="ECO:0000313" key="2">
    <source>
        <dbReference type="EMBL" id="KAF6830988.1"/>
    </source>
</evidence>
<feature type="region of interest" description="Disordered" evidence="1">
    <location>
        <begin position="110"/>
        <end position="129"/>
    </location>
</feature>